<gene>
    <name evidence="1" type="ORF">GDO81_013510</name>
</gene>
<dbReference type="AlphaFoldDB" id="A0AAV7B3X9"/>
<comment type="caution">
    <text evidence="1">The sequence shown here is derived from an EMBL/GenBank/DDBJ whole genome shotgun (WGS) entry which is preliminary data.</text>
</comment>
<sequence>MPFKATAARGAAYNRETHLIKAGPIPNLPRVEIRKGHSMESKALAASNDAKAQSSPTASPICIICALLKLLEVLRPGMNPD</sequence>
<accession>A0AAV7B3X9</accession>
<evidence type="ECO:0000313" key="2">
    <source>
        <dbReference type="Proteomes" id="UP000824782"/>
    </source>
</evidence>
<evidence type="ECO:0000313" key="1">
    <source>
        <dbReference type="EMBL" id="KAG8567120.1"/>
    </source>
</evidence>
<name>A0AAV7B3X9_ENGPU</name>
<organism evidence="1 2">
    <name type="scientific">Engystomops pustulosus</name>
    <name type="common">Tungara frog</name>
    <name type="synonym">Physalaemus pustulosus</name>
    <dbReference type="NCBI Taxonomy" id="76066"/>
    <lineage>
        <taxon>Eukaryota</taxon>
        <taxon>Metazoa</taxon>
        <taxon>Chordata</taxon>
        <taxon>Craniata</taxon>
        <taxon>Vertebrata</taxon>
        <taxon>Euteleostomi</taxon>
        <taxon>Amphibia</taxon>
        <taxon>Batrachia</taxon>
        <taxon>Anura</taxon>
        <taxon>Neobatrachia</taxon>
        <taxon>Hyloidea</taxon>
        <taxon>Leptodactylidae</taxon>
        <taxon>Leiuperinae</taxon>
        <taxon>Engystomops</taxon>
    </lineage>
</organism>
<keyword evidence="2" id="KW-1185">Reference proteome</keyword>
<proteinExistence type="predicted"/>
<dbReference type="EMBL" id="WNYA01000006">
    <property type="protein sequence ID" value="KAG8567120.1"/>
    <property type="molecule type" value="Genomic_DNA"/>
</dbReference>
<dbReference type="Proteomes" id="UP000824782">
    <property type="component" value="Unassembled WGS sequence"/>
</dbReference>
<protein>
    <submittedName>
        <fullName evidence="1">Uncharacterized protein</fullName>
    </submittedName>
</protein>
<reference evidence="1" key="1">
    <citation type="thesis" date="2020" institute="ProQuest LLC" country="789 East Eisenhower Parkway, Ann Arbor, MI, USA">
        <title>Comparative Genomics and Chromosome Evolution.</title>
        <authorList>
            <person name="Mudd A.B."/>
        </authorList>
    </citation>
    <scope>NUCLEOTIDE SEQUENCE</scope>
    <source>
        <strain evidence="1">237g6f4</strain>
        <tissue evidence="1">Blood</tissue>
    </source>
</reference>